<keyword evidence="3" id="KW-1185">Reference proteome</keyword>
<organism evidence="2 3">
    <name type="scientific">Pristionchus entomophagus</name>
    <dbReference type="NCBI Taxonomy" id="358040"/>
    <lineage>
        <taxon>Eukaryota</taxon>
        <taxon>Metazoa</taxon>
        <taxon>Ecdysozoa</taxon>
        <taxon>Nematoda</taxon>
        <taxon>Chromadorea</taxon>
        <taxon>Rhabditida</taxon>
        <taxon>Rhabditina</taxon>
        <taxon>Diplogasteromorpha</taxon>
        <taxon>Diplogasteroidea</taxon>
        <taxon>Neodiplogasteridae</taxon>
        <taxon>Pristionchus</taxon>
    </lineage>
</organism>
<keyword evidence="1" id="KW-0175">Coiled coil</keyword>
<name>A0AAV5UBX3_9BILA</name>
<feature type="coiled-coil region" evidence="1">
    <location>
        <begin position="9"/>
        <end position="39"/>
    </location>
</feature>
<gene>
    <name evidence="2" type="ORF">PENTCL1PPCAC_26041</name>
</gene>
<reference evidence="2" key="1">
    <citation type="submission" date="2023-10" db="EMBL/GenBank/DDBJ databases">
        <title>Genome assembly of Pristionchus species.</title>
        <authorList>
            <person name="Yoshida K."/>
            <person name="Sommer R.J."/>
        </authorList>
    </citation>
    <scope>NUCLEOTIDE SEQUENCE</scope>
    <source>
        <strain evidence="2">RS0144</strain>
    </source>
</reference>
<dbReference type="EMBL" id="BTSX01000006">
    <property type="protein sequence ID" value="GMT03867.1"/>
    <property type="molecule type" value="Genomic_DNA"/>
</dbReference>
<evidence type="ECO:0000256" key="1">
    <source>
        <dbReference type="SAM" id="Coils"/>
    </source>
</evidence>
<protein>
    <submittedName>
        <fullName evidence="2">Uncharacterized protein</fullName>
    </submittedName>
</protein>
<feature type="non-terminal residue" evidence="2">
    <location>
        <position position="1"/>
    </location>
</feature>
<dbReference type="AlphaFoldDB" id="A0AAV5UBX3"/>
<feature type="non-terminal residue" evidence="2">
    <location>
        <position position="102"/>
    </location>
</feature>
<accession>A0AAV5UBX3</accession>
<proteinExistence type="predicted"/>
<evidence type="ECO:0000313" key="3">
    <source>
        <dbReference type="Proteomes" id="UP001432027"/>
    </source>
</evidence>
<evidence type="ECO:0000313" key="2">
    <source>
        <dbReference type="EMBL" id="GMT03867.1"/>
    </source>
</evidence>
<sequence>PLFYRCSRIERLEIHVHDYRRSEEELERIREAMGDVLIEELELVKLPNLFQTPAGEVMELIRTCKVQHLVVSANIEYVLTRDTFECLIHRASRLVKTVELTA</sequence>
<dbReference type="Proteomes" id="UP001432027">
    <property type="component" value="Unassembled WGS sequence"/>
</dbReference>
<comment type="caution">
    <text evidence="2">The sequence shown here is derived from an EMBL/GenBank/DDBJ whole genome shotgun (WGS) entry which is preliminary data.</text>
</comment>